<dbReference type="EMBL" id="JANBPG010000695">
    <property type="protein sequence ID" value="KAJ1894408.1"/>
    <property type="molecule type" value="Genomic_DNA"/>
</dbReference>
<reference evidence="1" key="1">
    <citation type="submission" date="2022-07" db="EMBL/GenBank/DDBJ databases">
        <title>Phylogenomic reconstructions and comparative analyses of Kickxellomycotina fungi.</title>
        <authorList>
            <person name="Reynolds N.K."/>
            <person name="Stajich J.E."/>
            <person name="Barry K."/>
            <person name="Grigoriev I.V."/>
            <person name="Crous P."/>
            <person name="Smith M.E."/>
        </authorList>
    </citation>
    <scope>NUCLEOTIDE SEQUENCE</scope>
    <source>
        <strain evidence="1">Benny 63K</strain>
    </source>
</reference>
<sequence>MEAAHWLQVPRRHAPAKVVDILVNTGDQVQRDTPILTYEYREKYMSHKPESHDPELMKALRKSVDAEGFIKKREYLRSPFEGKLTQIKCAIGDMAEPNLALVQITVPCSHAAVFNGLCGMCGKDVSGIDTSGMPESRANIDMFHDANGLKVSYEMAASIEADVRDALWDQKKLSLIIDLDQTIIHADATADPKFQEHLLENYKGPPGEPAPSGDGPRGLPSDIGAFYLPEDPRQYYVKMRPGLRDFLERVSKLYEMHIYTMGTRSYANAVAHLIDPEQRYFNGRILSRDESGSMTKKTLKRLFPVDTSMVVILDDRGDVWEWSPNLICVYAYEFFGGVGDINAGLLAPKQVVGPQPAADADTDADAEKLSANSAEALLASLPDSTGNHPTESGTAVVKAAATGINKQSAGLPTAKYPKMADKDRELFTLQNVLTHLHKSYYDVLDPSHQPPLPDIAEILSRKKRRVFEGLTILFTAAIPINHGGKPPQKSDLWLWAQSFGARCELELSSRTTHVVAGKPGTEKVHLARRMQKKHGPGTACPPIVVMTNWLLDSIFRWERLDETTYLWYPEDEEVVKLARKQASQDSGQSLRQGTAMQRLKQQADRDANAAGYESANTTDVEAELEIEEAELQEHEAEVETFVQAIDWDDLERELMEDSESDDGSVAGRSRPQTPGASGGSKPAQSRTASAVDLRHVAIKQAAKQRANSGDTGDISDVVTPSGDNSVTDSSDVYGDGSSGGDGSGNSSADDNDDEVKHESSGMHRMKRRKTSVDDTHVHHAPNKNMSKLAANDGNLDISTNTDDSESDSNTSGASKPQSVRSRLANKLGISLNTKSILDDNSDTTGQRRKRPESIPGDSSGDDYFDKDDQIDAPLFRSIESDRGDYEAPEHESDFENAEVKNKDTGANKETESDGGYASDSEAGEQWGEDGDSDDENFDDLINDLEENISSP</sequence>
<name>A0ACC1IF76_9FUNG</name>
<evidence type="ECO:0000313" key="2">
    <source>
        <dbReference type="Proteomes" id="UP001150581"/>
    </source>
</evidence>
<dbReference type="EC" id="3.1.3.16" evidence="1"/>
<keyword evidence="1" id="KW-0378">Hydrolase</keyword>
<accession>A0ACC1IF76</accession>
<gene>
    <name evidence="1" type="primary">fcp1_1</name>
    <name evidence="1" type="ORF">LPJ66_005208</name>
</gene>
<comment type="caution">
    <text evidence="1">The sequence shown here is derived from an EMBL/GenBank/DDBJ whole genome shotgun (WGS) entry which is preliminary data.</text>
</comment>
<dbReference type="Proteomes" id="UP001150581">
    <property type="component" value="Unassembled WGS sequence"/>
</dbReference>
<organism evidence="1 2">
    <name type="scientific">Kickxella alabastrina</name>
    <dbReference type="NCBI Taxonomy" id="61397"/>
    <lineage>
        <taxon>Eukaryota</taxon>
        <taxon>Fungi</taxon>
        <taxon>Fungi incertae sedis</taxon>
        <taxon>Zoopagomycota</taxon>
        <taxon>Kickxellomycotina</taxon>
        <taxon>Kickxellomycetes</taxon>
        <taxon>Kickxellales</taxon>
        <taxon>Kickxellaceae</taxon>
        <taxon>Kickxella</taxon>
    </lineage>
</organism>
<evidence type="ECO:0000313" key="1">
    <source>
        <dbReference type="EMBL" id="KAJ1894408.1"/>
    </source>
</evidence>
<protein>
    <submittedName>
        <fullName evidence="1">CTD phosphatase Fcp1</fullName>
        <ecNumber evidence="1">3.1.3.16</ecNumber>
    </submittedName>
</protein>
<proteinExistence type="predicted"/>
<keyword evidence="2" id="KW-1185">Reference proteome</keyword>